<dbReference type="EMBL" id="CM047903">
    <property type="protein sequence ID" value="KAJ0092563.1"/>
    <property type="molecule type" value="Genomic_DNA"/>
</dbReference>
<gene>
    <name evidence="1" type="ORF">Patl1_26945</name>
</gene>
<accession>A0ACC1B0V4</accession>
<reference evidence="2" key="1">
    <citation type="journal article" date="2023" name="G3 (Bethesda)">
        <title>Genome assembly and association tests identify interacting loci associated with vigor, precocity, and sex in interspecific pistachio rootstocks.</title>
        <authorList>
            <person name="Palmer W."/>
            <person name="Jacygrad E."/>
            <person name="Sagayaradj S."/>
            <person name="Cavanaugh K."/>
            <person name="Han R."/>
            <person name="Bertier L."/>
            <person name="Beede B."/>
            <person name="Kafkas S."/>
            <person name="Golino D."/>
            <person name="Preece J."/>
            <person name="Michelmore R."/>
        </authorList>
    </citation>
    <scope>NUCLEOTIDE SEQUENCE [LARGE SCALE GENOMIC DNA]</scope>
</reference>
<proteinExistence type="predicted"/>
<evidence type="ECO:0000313" key="1">
    <source>
        <dbReference type="EMBL" id="KAJ0092563.1"/>
    </source>
</evidence>
<comment type="caution">
    <text evidence="1">The sequence shown here is derived from an EMBL/GenBank/DDBJ whole genome shotgun (WGS) entry which is preliminary data.</text>
</comment>
<organism evidence="1 2">
    <name type="scientific">Pistacia atlantica</name>
    <dbReference type="NCBI Taxonomy" id="434234"/>
    <lineage>
        <taxon>Eukaryota</taxon>
        <taxon>Viridiplantae</taxon>
        <taxon>Streptophyta</taxon>
        <taxon>Embryophyta</taxon>
        <taxon>Tracheophyta</taxon>
        <taxon>Spermatophyta</taxon>
        <taxon>Magnoliopsida</taxon>
        <taxon>eudicotyledons</taxon>
        <taxon>Gunneridae</taxon>
        <taxon>Pentapetalae</taxon>
        <taxon>rosids</taxon>
        <taxon>malvids</taxon>
        <taxon>Sapindales</taxon>
        <taxon>Anacardiaceae</taxon>
        <taxon>Pistacia</taxon>
    </lineage>
</organism>
<sequence>MGPRKYFRDPPKHKIFIKKFLYLLKTLRIHPQSQSVFLFIKV</sequence>
<name>A0ACC1B0V4_9ROSI</name>
<evidence type="ECO:0000313" key="2">
    <source>
        <dbReference type="Proteomes" id="UP001164250"/>
    </source>
</evidence>
<dbReference type="Proteomes" id="UP001164250">
    <property type="component" value="Chromosome 7"/>
</dbReference>
<protein>
    <submittedName>
        <fullName evidence="1">Uncharacterized protein</fullName>
    </submittedName>
</protein>
<keyword evidence="2" id="KW-1185">Reference proteome</keyword>